<dbReference type="FunFam" id="2.160.10.10:FF:000037">
    <property type="entry name" value="Streptogramin A acetyltransferase"/>
    <property type="match status" value="1"/>
</dbReference>
<proteinExistence type="inferred from homology"/>
<dbReference type="Pfam" id="PF00132">
    <property type="entry name" value="Hexapep"/>
    <property type="match status" value="1"/>
</dbReference>
<name>A0AAE3GZ94_9CYAN</name>
<evidence type="ECO:0000256" key="5">
    <source>
        <dbReference type="ARBA" id="ARBA00023315"/>
    </source>
</evidence>
<protein>
    <submittedName>
        <fullName evidence="6">CatB-related O-acetyltransferase</fullName>
    </submittedName>
</protein>
<comment type="caution">
    <text evidence="6">The sequence shown here is derived from an EMBL/GenBank/DDBJ whole genome shotgun (WGS) entry which is preliminary data.</text>
</comment>
<dbReference type="CDD" id="cd03349">
    <property type="entry name" value="LbH_XAT"/>
    <property type="match status" value="1"/>
</dbReference>
<accession>A0AAE3GZ94</accession>
<dbReference type="InterPro" id="IPR011004">
    <property type="entry name" value="Trimer_LpxA-like_sf"/>
</dbReference>
<dbReference type="GO" id="GO:0043886">
    <property type="term" value="F:structural constituent of carboxysome shell"/>
    <property type="evidence" value="ECO:0007669"/>
    <property type="project" value="UniProtKB-ARBA"/>
</dbReference>
<dbReference type="PROSITE" id="PS00101">
    <property type="entry name" value="HEXAPEP_TRANSFERASES"/>
    <property type="match status" value="1"/>
</dbReference>
<dbReference type="PANTHER" id="PTHR43300:SF11">
    <property type="entry name" value="ACETYLTRANSFERASE RV3034C-RELATED"/>
    <property type="match status" value="1"/>
</dbReference>
<dbReference type="InterPro" id="IPR018357">
    <property type="entry name" value="Hexapep_transf_CS"/>
</dbReference>
<keyword evidence="7" id="KW-1185">Reference proteome</keyword>
<dbReference type="EMBL" id="JAMZMM010000641">
    <property type="protein sequence ID" value="MCP2732533.1"/>
    <property type="molecule type" value="Genomic_DNA"/>
</dbReference>
<sequence length="211" mass="23509">MTENSSPNPNQVYPIKEHQRVCFIKNVIKAVNIIIGDYTYYDDPVEPEAFERNVLYNFGSDRLIIGKFCAIATNVKFIMNGANHKLDGISTYPFPIFGHGWAKEIDKIMDLPSKGDTIIGNDVWLGYEAVIMPGVKIGNGAIIAAKSVVVSDIPDFAIAGGNPAGIIKQRFTDSEIAQLLEIKWWDWEIEKITRNIDKIMECDISALGEAE</sequence>
<dbReference type="InterPro" id="IPR001451">
    <property type="entry name" value="Hexapep"/>
</dbReference>
<evidence type="ECO:0000313" key="7">
    <source>
        <dbReference type="Proteomes" id="UP001204953"/>
    </source>
</evidence>
<keyword evidence="4" id="KW-0046">Antibiotic resistance</keyword>
<dbReference type="InterPro" id="IPR050179">
    <property type="entry name" value="Trans_hexapeptide_repeat"/>
</dbReference>
<dbReference type="SUPFAM" id="SSF51161">
    <property type="entry name" value="Trimeric LpxA-like enzymes"/>
    <property type="match status" value="1"/>
</dbReference>
<organism evidence="6 7">
    <name type="scientific">Limnofasciculus baicalensis BBK-W-15</name>
    <dbReference type="NCBI Taxonomy" id="2699891"/>
    <lineage>
        <taxon>Bacteria</taxon>
        <taxon>Bacillati</taxon>
        <taxon>Cyanobacteriota</taxon>
        <taxon>Cyanophyceae</taxon>
        <taxon>Coleofasciculales</taxon>
        <taxon>Coleofasciculaceae</taxon>
        <taxon>Limnofasciculus</taxon>
        <taxon>Limnofasciculus baicalensis</taxon>
    </lineage>
</organism>
<keyword evidence="5" id="KW-0012">Acyltransferase</keyword>
<evidence type="ECO:0000256" key="4">
    <source>
        <dbReference type="ARBA" id="ARBA00023251"/>
    </source>
</evidence>
<evidence type="ECO:0000256" key="2">
    <source>
        <dbReference type="ARBA" id="ARBA00022679"/>
    </source>
</evidence>
<evidence type="ECO:0000256" key="1">
    <source>
        <dbReference type="ARBA" id="ARBA00007274"/>
    </source>
</evidence>
<keyword evidence="3" id="KW-0677">Repeat</keyword>
<dbReference type="AlphaFoldDB" id="A0AAE3GZ94"/>
<dbReference type="Proteomes" id="UP001204953">
    <property type="component" value="Unassembled WGS sequence"/>
</dbReference>
<dbReference type="PANTHER" id="PTHR43300">
    <property type="entry name" value="ACETYLTRANSFERASE"/>
    <property type="match status" value="1"/>
</dbReference>
<dbReference type="GO" id="GO:0031470">
    <property type="term" value="C:carboxysome"/>
    <property type="evidence" value="ECO:0007669"/>
    <property type="project" value="UniProtKB-ARBA"/>
</dbReference>
<dbReference type="GO" id="GO:0046677">
    <property type="term" value="P:response to antibiotic"/>
    <property type="evidence" value="ECO:0007669"/>
    <property type="project" value="UniProtKB-KW"/>
</dbReference>
<dbReference type="GO" id="GO:0016746">
    <property type="term" value="F:acyltransferase activity"/>
    <property type="evidence" value="ECO:0007669"/>
    <property type="project" value="UniProtKB-KW"/>
</dbReference>
<gene>
    <name evidence="6" type="ORF">NJ959_29305</name>
</gene>
<reference evidence="6" key="1">
    <citation type="submission" date="2022-06" db="EMBL/GenBank/DDBJ databases">
        <title>New cyanobacteria of genus Symplocastrum in benthos of Lake Baikal.</title>
        <authorList>
            <person name="Sorokovikova E."/>
            <person name="Tikhonova I."/>
            <person name="Krasnopeev A."/>
            <person name="Evseev P."/>
            <person name="Gladkikh A."/>
            <person name="Belykh O."/>
        </authorList>
    </citation>
    <scope>NUCLEOTIDE SEQUENCE</scope>
    <source>
        <strain evidence="6">BBK-W-15</strain>
    </source>
</reference>
<comment type="similarity">
    <text evidence="1">Belongs to the transferase hexapeptide repeat family.</text>
</comment>
<evidence type="ECO:0000313" key="6">
    <source>
        <dbReference type="EMBL" id="MCP2732533.1"/>
    </source>
</evidence>
<dbReference type="Gene3D" id="2.160.10.10">
    <property type="entry name" value="Hexapeptide repeat proteins"/>
    <property type="match status" value="1"/>
</dbReference>
<keyword evidence="2" id="KW-0808">Transferase</keyword>
<dbReference type="RefSeq" id="WP_254015240.1">
    <property type="nucleotide sequence ID" value="NZ_JAMZMM010000641.1"/>
</dbReference>
<evidence type="ECO:0000256" key="3">
    <source>
        <dbReference type="ARBA" id="ARBA00022737"/>
    </source>
</evidence>